<sequence>MEFQFMLLILLPTLLGIYSSFKALLSFLKWTWAAFFRRPKDLRRRYGSWAIVTGATDGIGKAASLELASRGLNLLLLGRNLSKLQLVTKEIHHNYFAIDIKTLVIDFSKDSGSEIVRKVREVIKGLDVGVLINNAGVSHKYASFFHEVESGVVESIVRVNIEGVMWVTKAVVPLMMERRRGAVVNIGSASASLLSSFPLYTVYAATKSYLEMFSRSIAWEYKQHGIDVQCQVPFLVATKMTSIRKSSIMVPSPSAYSIASIDKIGYEVISVPYWSHSLQRCMLSILPHSLQNWCVFKYMLGMRKRGQLKDFRGTK</sequence>
<keyword evidence="5" id="KW-0812">Transmembrane</keyword>
<dbReference type="FunFam" id="3.40.50.720:FF:000137">
    <property type="entry name" value="Hydroxysteroid (17-beta) dehydrogenase 3"/>
    <property type="match status" value="1"/>
</dbReference>
<dbReference type="InterPro" id="IPR051019">
    <property type="entry name" value="VLCFA-Steroid_DH"/>
</dbReference>
<dbReference type="SUPFAM" id="SSF51735">
    <property type="entry name" value="NAD(P)-binding Rossmann-fold domains"/>
    <property type="match status" value="1"/>
</dbReference>
<evidence type="ECO:0000313" key="6">
    <source>
        <dbReference type="EMBL" id="KAK9104265.1"/>
    </source>
</evidence>
<dbReference type="PANTHER" id="PTHR43899">
    <property type="entry name" value="RH59310P"/>
    <property type="match status" value="1"/>
</dbReference>
<accession>A0AAP0I197</accession>
<comment type="subcellular location">
    <subcellularLocation>
        <location evidence="1">Endoplasmic reticulum</location>
    </subcellularLocation>
</comment>
<comment type="caution">
    <text evidence="6">The sequence shown here is derived from an EMBL/GenBank/DDBJ whole genome shotgun (WGS) entry which is preliminary data.</text>
</comment>
<keyword evidence="2" id="KW-0521">NADP</keyword>
<protein>
    <submittedName>
        <fullName evidence="6">Uncharacterized protein</fullName>
    </submittedName>
</protein>
<evidence type="ECO:0000256" key="1">
    <source>
        <dbReference type="ARBA" id="ARBA00004240"/>
    </source>
</evidence>
<evidence type="ECO:0000256" key="2">
    <source>
        <dbReference type="ARBA" id="ARBA00022857"/>
    </source>
</evidence>
<gene>
    <name evidence="6" type="ORF">Scep_021109</name>
</gene>
<name>A0AAP0I197_9MAGN</name>
<feature type="transmembrane region" description="Helical" evidence="5">
    <location>
        <begin position="182"/>
        <end position="203"/>
    </location>
</feature>
<dbReference type="PIRSF" id="PIRSF000126">
    <property type="entry name" value="11-beta-HSD1"/>
    <property type="match status" value="1"/>
</dbReference>
<dbReference type="PRINTS" id="PR00081">
    <property type="entry name" value="GDHRDH"/>
</dbReference>
<dbReference type="PRINTS" id="PR00080">
    <property type="entry name" value="SDRFAMILY"/>
</dbReference>
<dbReference type="GO" id="GO:0005783">
    <property type="term" value="C:endoplasmic reticulum"/>
    <property type="evidence" value="ECO:0007669"/>
    <property type="project" value="UniProtKB-SubCell"/>
</dbReference>
<dbReference type="PROSITE" id="PS00061">
    <property type="entry name" value="ADH_SHORT"/>
    <property type="match status" value="1"/>
</dbReference>
<dbReference type="CDD" id="cd05356">
    <property type="entry name" value="17beta-HSD1_like_SDR_c"/>
    <property type="match status" value="1"/>
</dbReference>
<dbReference type="AlphaFoldDB" id="A0AAP0I197"/>
<evidence type="ECO:0000256" key="5">
    <source>
        <dbReference type="SAM" id="Phobius"/>
    </source>
</evidence>
<proteinExistence type="inferred from homology"/>
<keyword evidence="7" id="KW-1185">Reference proteome</keyword>
<keyword evidence="5" id="KW-1133">Transmembrane helix</keyword>
<dbReference type="PANTHER" id="PTHR43899:SF25">
    <property type="entry name" value="ENOYL-(ACYL CARRIER) REDUCTASE"/>
    <property type="match status" value="1"/>
</dbReference>
<dbReference type="Gene3D" id="3.40.50.720">
    <property type="entry name" value="NAD(P)-binding Rossmann-like Domain"/>
    <property type="match status" value="1"/>
</dbReference>
<dbReference type="Pfam" id="PF00106">
    <property type="entry name" value="adh_short"/>
    <property type="match status" value="1"/>
</dbReference>
<dbReference type="GO" id="GO:0045703">
    <property type="term" value="F:ketoreductase activity"/>
    <property type="evidence" value="ECO:0007669"/>
    <property type="project" value="TreeGrafter"/>
</dbReference>
<keyword evidence="5" id="KW-0472">Membrane</keyword>
<evidence type="ECO:0000313" key="7">
    <source>
        <dbReference type="Proteomes" id="UP001419268"/>
    </source>
</evidence>
<comment type="similarity">
    <text evidence="4">Belongs to the short-chain dehydrogenases/reductases (SDR) family.</text>
</comment>
<dbReference type="InterPro" id="IPR036291">
    <property type="entry name" value="NAD(P)-bd_dom_sf"/>
</dbReference>
<evidence type="ECO:0000256" key="4">
    <source>
        <dbReference type="RuleBase" id="RU000363"/>
    </source>
</evidence>
<dbReference type="Proteomes" id="UP001419268">
    <property type="component" value="Unassembled WGS sequence"/>
</dbReference>
<dbReference type="InterPro" id="IPR002347">
    <property type="entry name" value="SDR_fam"/>
</dbReference>
<dbReference type="InterPro" id="IPR020904">
    <property type="entry name" value="Sc_DH/Rdtase_CS"/>
</dbReference>
<dbReference type="EMBL" id="JBBNAG010000009">
    <property type="protein sequence ID" value="KAK9104265.1"/>
    <property type="molecule type" value="Genomic_DNA"/>
</dbReference>
<keyword evidence="3" id="KW-0560">Oxidoreductase</keyword>
<feature type="transmembrane region" description="Helical" evidence="5">
    <location>
        <begin position="6"/>
        <end position="35"/>
    </location>
</feature>
<organism evidence="6 7">
    <name type="scientific">Stephania cephalantha</name>
    <dbReference type="NCBI Taxonomy" id="152367"/>
    <lineage>
        <taxon>Eukaryota</taxon>
        <taxon>Viridiplantae</taxon>
        <taxon>Streptophyta</taxon>
        <taxon>Embryophyta</taxon>
        <taxon>Tracheophyta</taxon>
        <taxon>Spermatophyta</taxon>
        <taxon>Magnoliopsida</taxon>
        <taxon>Ranunculales</taxon>
        <taxon>Menispermaceae</taxon>
        <taxon>Menispermoideae</taxon>
        <taxon>Cissampelideae</taxon>
        <taxon>Stephania</taxon>
    </lineage>
</organism>
<evidence type="ECO:0000256" key="3">
    <source>
        <dbReference type="ARBA" id="ARBA00023002"/>
    </source>
</evidence>
<reference evidence="6 7" key="1">
    <citation type="submission" date="2024-01" db="EMBL/GenBank/DDBJ databases">
        <title>Genome assemblies of Stephania.</title>
        <authorList>
            <person name="Yang L."/>
        </authorList>
    </citation>
    <scope>NUCLEOTIDE SEQUENCE [LARGE SCALE GENOMIC DNA]</scope>
    <source>
        <strain evidence="6">JXDWG</strain>
        <tissue evidence="6">Leaf</tissue>
    </source>
</reference>